<dbReference type="GO" id="GO:0006913">
    <property type="term" value="P:nucleocytoplasmic transport"/>
    <property type="evidence" value="ECO:0007669"/>
    <property type="project" value="TreeGrafter"/>
</dbReference>
<dbReference type="SMART" id="SM00368">
    <property type="entry name" value="LRR_RI"/>
    <property type="match status" value="4"/>
</dbReference>
<keyword evidence="2" id="KW-0433">Leucine-rich repeat</keyword>
<keyword evidence="1" id="KW-0343">GTPase activation</keyword>
<keyword evidence="3" id="KW-0677">Repeat</keyword>
<evidence type="ECO:0000256" key="1">
    <source>
        <dbReference type="ARBA" id="ARBA00022468"/>
    </source>
</evidence>
<feature type="region of interest" description="Disordered" evidence="4">
    <location>
        <begin position="78"/>
        <end position="143"/>
    </location>
</feature>
<dbReference type="GO" id="GO:0005096">
    <property type="term" value="F:GTPase activator activity"/>
    <property type="evidence" value="ECO:0007669"/>
    <property type="project" value="UniProtKB-KW"/>
</dbReference>
<dbReference type="STRING" id="105984.A0A427Y4R6"/>
<evidence type="ECO:0000313" key="6">
    <source>
        <dbReference type="Proteomes" id="UP000279236"/>
    </source>
</evidence>
<proteinExistence type="predicted"/>
<dbReference type="EMBL" id="RSCE01000002">
    <property type="protein sequence ID" value="RSH86079.1"/>
    <property type="molecule type" value="Genomic_DNA"/>
</dbReference>
<comment type="caution">
    <text evidence="5">The sequence shown here is derived from an EMBL/GenBank/DDBJ whole genome shotgun (WGS) entry which is preliminary data.</text>
</comment>
<dbReference type="AlphaFoldDB" id="A0A427Y4R6"/>
<dbReference type="GO" id="GO:0031267">
    <property type="term" value="F:small GTPase binding"/>
    <property type="evidence" value="ECO:0007669"/>
    <property type="project" value="TreeGrafter"/>
</dbReference>
<protein>
    <submittedName>
        <fullName evidence="5">Uncharacterized protein</fullName>
    </submittedName>
</protein>
<dbReference type="GO" id="GO:0048471">
    <property type="term" value="C:perinuclear region of cytoplasm"/>
    <property type="evidence" value="ECO:0007669"/>
    <property type="project" value="TreeGrafter"/>
</dbReference>
<organism evidence="5 6">
    <name type="scientific">Apiotrichum porosum</name>
    <dbReference type="NCBI Taxonomy" id="105984"/>
    <lineage>
        <taxon>Eukaryota</taxon>
        <taxon>Fungi</taxon>
        <taxon>Dikarya</taxon>
        <taxon>Basidiomycota</taxon>
        <taxon>Agaricomycotina</taxon>
        <taxon>Tremellomycetes</taxon>
        <taxon>Trichosporonales</taxon>
        <taxon>Trichosporonaceae</taxon>
        <taxon>Apiotrichum</taxon>
    </lineage>
</organism>
<dbReference type="RefSeq" id="XP_028478864.1">
    <property type="nucleotide sequence ID" value="XM_028619892.1"/>
</dbReference>
<evidence type="ECO:0000256" key="2">
    <source>
        <dbReference type="ARBA" id="ARBA00022614"/>
    </source>
</evidence>
<dbReference type="Gene3D" id="3.80.10.10">
    <property type="entry name" value="Ribonuclease Inhibitor"/>
    <property type="match status" value="1"/>
</dbReference>
<evidence type="ECO:0000256" key="4">
    <source>
        <dbReference type="SAM" id="MobiDB-lite"/>
    </source>
</evidence>
<reference evidence="5 6" key="1">
    <citation type="submission" date="2018-11" db="EMBL/GenBank/DDBJ databases">
        <title>Genome sequence of Apiotrichum porosum DSM 27194.</title>
        <authorList>
            <person name="Aliyu H."/>
            <person name="Gorte O."/>
            <person name="Ochsenreither K."/>
        </authorList>
    </citation>
    <scope>NUCLEOTIDE SEQUENCE [LARGE SCALE GENOMIC DNA]</scope>
    <source>
        <strain evidence="5 6">DSM 27194</strain>
    </source>
</reference>
<dbReference type="PANTHER" id="PTHR24113:SF12">
    <property type="entry name" value="RAN GTPASE-ACTIVATING PROTEIN 1"/>
    <property type="match status" value="1"/>
</dbReference>
<feature type="compositionally biased region" description="Low complexity" evidence="4">
    <location>
        <begin position="116"/>
        <end position="135"/>
    </location>
</feature>
<dbReference type="Proteomes" id="UP000279236">
    <property type="component" value="Unassembled WGS sequence"/>
</dbReference>
<sequence length="513" mass="56683">MATTITSDLASFTDQNFNGVAGAHRMLMRISADVHRIDAGHNALGTDGAVAFFDGLSHARRRFSSVGRREPSVTIVTPGRVKKDSQRGMIDTESAAHPPQEDEEEQFRGRSRAPARRSNASSAATSATSSAATSRVPRKHEARPAELWGMSEINLARNNVGNDGLLAATYYVSKDEAMRELLLQDNRITLDGIVDTVVERLNASRLTELSLSSNPLDPDAVIRLFETLNAPTLRELHLSACNIPAECVPAICDFIRSPRSQNLWLLQLNGNSLGRCGVTSILDALEVGNFSISRIGMFANNTAREAREASPSPARSAGGESDYDSVWESDQTLAINPTDPRSMKTQIERRVPALQKRNADLTMRVRRAAARAISPTRIILHARQPTAMETATRVMAETSFEATAPPQEHFPLMDLPAEVRILIARHCSGDAEALTDAQWTRLRMHAGDKDNVDKMGQRMAKAEQSVHPSAPPSARKYKGIEVREAWLSEIGCWRWEMENKRFWNKFEKPQVLA</sequence>
<name>A0A427Y4R6_9TREE</name>
<accession>A0A427Y4R6</accession>
<evidence type="ECO:0000313" key="5">
    <source>
        <dbReference type="EMBL" id="RSH86079.1"/>
    </source>
</evidence>
<evidence type="ECO:0000256" key="3">
    <source>
        <dbReference type="ARBA" id="ARBA00022737"/>
    </source>
</evidence>
<keyword evidence="6" id="KW-1185">Reference proteome</keyword>
<gene>
    <name evidence="5" type="ORF">EHS24_004300</name>
</gene>
<dbReference type="GeneID" id="39588843"/>
<dbReference type="SUPFAM" id="SSF52047">
    <property type="entry name" value="RNI-like"/>
    <property type="match status" value="1"/>
</dbReference>
<feature type="region of interest" description="Disordered" evidence="4">
    <location>
        <begin position="304"/>
        <end position="324"/>
    </location>
</feature>
<dbReference type="OrthoDB" id="120976at2759"/>
<dbReference type="InterPro" id="IPR027038">
    <property type="entry name" value="RanGap"/>
</dbReference>
<dbReference type="GO" id="GO:0005829">
    <property type="term" value="C:cytosol"/>
    <property type="evidence" value="ECO:0007669"/>
    <property type="project" value="TreeGrafter"/>
</dbReference>
<dbReference type="PANTHER" id="PTHR24113">
    <property type="entry name" value="RAN GTPASE-ACTIVATING PROTEIN 1"/>
    <property type="match status" value="1"/>
</dbReference>
<dbReference type="GO" id="GO:0005634">
    <property type="term" value="C:nucleus"/>
    <property type="evidence" value="ECO:0007669"/>
    <property type="project" value="TreeGrafter"/>
</dbReference>
<feature type="compositionally biased region" description="Low complexity" evidence="4">
    <location>
        <begin position="309"/>
        <end position="320"/>
    </location>
</feature>
<dbReference type="InterPro" id="IPR032675">
    <property type="entry name" value="LRR_dom_sf"/>
</dbReference>